<dbReference type="Pfam" id="PF16612">
    <property type="entry name" value="RGS12_usC"/>
    <property type="match status" value="1"/>
</dbReference>
<dbReference type="InterPro" id="IPR029071">
    <property type="entry name" value="Ubiquitin-like_domsf"/>
</dbReference>
<dbReference type="InterPro" id="IPR024066">
    <property type="entry name" value="RGS_subdom1/3"/>
</dbReference>
<evidence type="ECO:0000259" key="7">
    <source>
        <dbReference type="PROSITE" id="PS50132"/>
    </source>
</evidence>
<dbReference type="PROSITE" id="PS50132">
    <property type="entry name" value="RGS"/>
    <property type="match status" value="1"/>
</dbReference>
<keyword evidence="3" id="KW-0343">GTPase activation</keyword>
<dbReference type="GO" id="GO:0005634">
    <property type="term" value="C:nucleus"/>
    <property type="evidence" value="ECO:0007669"/>
    <property type="project" value="TreeGrafter"/>
</dbReference>
<evidence type="ECO:0000259" key="8">
    <source>
        <dbReference type="PROSITE" id="PS50898"/>
    </source>
</evidence>
<feature type="compositionally biased region" description="Basic and acidic residues" evidence="6">
    <location>
        <begin position="503"/>
        <end position="521"/>
    </location>
</feature>
<dbReference type="GO" id="GO:0005096">
    <property type="term" value="F:GTPase activator activity"/>
    <property type="evidence" value="ECO:0007669"/>
    <property type="project" value="UniProtKB-KW"/>
</dbReference>
<sequence length="803" mass="86500">MNLEKGLSDDSDVFIDQQSATVSDGELTGADLKDCISNNSLSSNASLPSVQSCRRLRERRVASWAVSFERLLQDPVGVRYFSDFLRKEFSEENILFWQACECFSHVPAHDKKELSYRAREIFSKFLCSKATTPVNIDSQAQLADDILNAPHPDMFKEQQLQIFNLMKFDSYTRFLKSQLYQECVLAEVEGRTLPDSQQVPSSPASKHSISSDHSNVSTPKKLSGKSKSGRSLNEDVGDEDSEKKRRGAFFSWSRSRSTGRSQKKKDHGDHAHDAPHANGGLCRRESQGSVSSAGSLDLSEACRTSALEKDKAAKHCCVHLPDGTSCVVAVKSGFSIKEILSGLCERHGINGAAVDLFLVGGDKPLVLHQDSSILATRDLRLEKRTLFRLDLVPINRSVGLKAKPTKPVTEVLRPVVAKYGLDLGSLLVRLSGEKEPLDLGAPISSLDGQRVILEERDPSRGKVSTDKQKGAPVKQNSAVNSSPRNHSAMGEERTLGKSNSIKIRGENGKSARDPRLSKREESIAKIGKKKYQKINLDEAEEFFELISKAQSNRADDQRGLLRKEDLVLPEFLRLPAGSSELALSSPPPVKGYSKRAVTGHGQEGAAQTEESYSDSPATSPASAQSPCSAYSPGSTHSPSSAHSTPGPPGTTQPGEKPTKPSCVSTVQEGTTQAWRRLSPEMEAGGIQTVEDEQVADLTLMGEGDISSPNSTLLPPPPTPQDTPGPPRPGGGARVSGGLPVNRIIDVDLVSGVSPGWGGSILGVQLGPRRVKANGPSLPNGPGLSTIPGEPTKPKASTHHATFV</sequence>
<feature type="compositionally biased region" description="Pro residues" evidence="6">
    <location>
        <begin position="713"/>
        <end position="728"/>
    </location>
</feature>
<dbReference type="SMART" id="SM00390">
    <property type="entry name" value="GoLoco"/>
    <property type="match status" value="1"/>
</dbReference>
<dbReference type="GO" id="GO:0030425">
    <property type="term" value="C:dendrite"/>
    <property type="evidence" value="ECO:0007669"/>
    <property type="project" value="UniProtKB-SubCell"/>
</dbReference>
<dbReference type="Pfam" id="PF02188">
    <property type="entry name" value="GoLoco"/>
    <property type="match status" value="1"/>
</dbReference>
<evidence type="ECO:0000256" key="2">
    <source>
        <dbReference type="ARBA" id="ARBA00004496"/>
    </source>
</evidence>
<evidence type="ECO:0000256" key="1">
    <source>
        <dbReference type="ARBA" id="ARBA00004279"/>
    </source>
</evidence>
<name>A0A6P7R2P2_MUSCR</name>
<dbReference type="CTD" id="6002"/>
<feature type="region of interest" description="Disordered" evidence="6">
    <location>
        <begin position="454"/>
        <end position="521"/>
    </location>
</feature>
<feature type="region of interest" description="Disordered" evidence="6">
    <location>
        <begin position="771"/>
        <end position="803"/>
    </location>
</feature>
<evidence type="ECO:0000256" key="5">
    <source>
        <dbReference type="ARBA" id="ARBA00022737"/>
    </source>
</evidence>
<dbReference type="GO" id="GO:0005737">
    <property type="term" value="C:cytoplasm"/>
    <property type="evidence" value="ECO:0007669"/>
    <property type="project" value="UniProtKB-SubCell"/>
</dbReference>
<dbReference type="SUPFAM" id="SSF48097">
    <property type="entry name" value="Regulator of G-protein signaling, RGS"/>
    <property type="match status" value="1"/>
</dbReference>
<feature type="compositionally biased region" description="Low complexity" evidence="6">
    <location>
        <begin position="613"/>
        <end position="644"/>
    </location>
</feature>
<dbReference type="PANTHER" id="PTHR45945">
    <property type="entry name" value="REGULATOR OF G-PROTEIN SIGNALING LOCO"/>
    <property type="match status" value="1"/>
</dbReference>
<evidence type="ECO:0000313" key="10">
    <source>
        <dbReference type="RefSeq" id="XP_029333509.1"/>
    </source>
</evidence>
<dbReference type="Proteomes" id="UP000515126">
    <property type="component" value="Chromosome 5"/>
</dbReference>
<dbReference type="Pfam" id="PF00615">
    <property type="entry name" value="RGS"/>
    <property type="match status" value="1"/>
</dbReference>
<dbReference type="SMART" id="SM00455">
    <property type="entry name" value="RBD"/>
    <property type="match status" value="2"/>
</dbReference>
<dbReference type="GO" id="GO:0009968">
    <property type="term" value="P:negative regulation of signal transduction"/>
    <property type="evidence" value="ECO:0007669"/>
    <property type="project" value="UniProtKB-ARBA"/>
</dbReference>
<feature type="domain" description="RBD" evidence="8">
    <location>
        <begin position="386"/>
        <end position="456"/>
    </location>
</feature>
<dbReference type="InterPro" id="IPR003116">
    <property type="entry name" value="RBD_dom"/>
</dbReference>
<feature type="compositionally biased region" description="Polar residues" evidence="6">
    <location>
        <begin position="474"/>
        <end position="485"/>
    </location>
</feature>
<feature type="region of interest" description="Disordered" evidence="6">
    <location>
        <begin position="194"/>
        <end position="294"/>
    </location>
</feature>
<dbReference type="Gene3D" id="1.10.196.10">
    <property type="match status" value="1"/>
</dbReference>
<feature type="domain" description="RGS" evidence="7">
    <location>
        <begin position="67"/>
        <end position="184"/>
    </location>
</feature>
<dbReference type="CDD" id="cd08742">
    <property type="entry name" value="RGS_RGS12"/>
    <property type="match status" value="1"/>
</dbReference>
<dbReference type="PANTHER" id="PTHR45945:SF1">
    <property type="entry name" value="REGULATOR OF G-PROTEIN SIGNALING 12"/>
    <property type="match status" value="1"/>
</dbReference>
<feature type="domain" description="RBD" evidence="8">
    <location>
        <begin position="314"/>
        <end position="384"/>
    </location>
</feature>
<dbReference type="GO" id="GO:0008277">
    <property type="term" value="P:regulation of G protein-coupled receptor signaling pathway"/>
    <property type="evidence" value="ECO:0007669"/>
    <property type="project" value="TreeGrafter"/>
</dbReference>
<dbReference type="InterPro" id="IPR044926">
    <property type="entry name" value="RGS_subdomain_2"/>
</dbReference>
<dbReference type="InterPro" id="IPR046995">
    <property type="entry name" value="RGS10/12/14-like"/>
</dbReference>
<keyword evidence="4" id="KW-0963">Cytoplasm</keyword>
<dbReference type="SMART" id="SM00315">
    <property type="entry name" value="RGS"/>
    <property type="match status" value="1"/>
</dbReference>
<dbReference type="Pfam" id="PF16611">
    <property type="entry name" value="RGS12_us2"/>
    <property type="match status" value="1"/>
</dbReference>
<keyword evidence="9" id="KW-1185">Reference proteome</keyword>
<dbReference type="PROSITE" id="PS50877">
    <property type="entry name" value="GOLOCO"/>
    <property type="match status" value="1"/>
</dbReference>
<dbReference type="PRINTS" id="PR01301">
    <property type="entry name" value="RGSPROTEIN"/>
</dbReference>
<organism evidence="9 10">
    <name type="scientific">Mus caroli</name>
    <name type="common">Ryukyu mouse</name>
    <name type="synonym">Ricefield mouse</name>
    <dbReference type="NCBI Taxonomy" id="10089"/>
    <lineage>
        <taxon>Eukaryota</taxon>
        <taxon>Metazoa</taxon>
        <taxon>Chordata</taxon>
        <taxon>Craniata</taxon>
        <taxon>Vertebrata</taxon>
        <taxon>Euteleostomi</taxon>
        <taxon>Mammalia</taxon>
        <taxon>Eutheria</taxon>
        <taxon>Euarchontoglires</taxon>
        <taxon>Glires</taxon>
        <taxon>Rodentia</taxon>
        <taxon>Myomorpha</taxon>
        <taxon>Muroidea</taxon>
        <taxon>Muridae</taxon>
        <taxon>Murinae</taxon>
        <taxon>Mus</taxon>
        <taxon>Mus</taxon>
    </lineage>
</organism>
<dbReference type="AlphaFoldDB" id="A0A6P7R2P2"/>
<dbReference type="InterPro" id="IPR037880">
    <property type="entry name" value="RGS12_RGS"/>
</dbReference>
<evidence type="ECO:0000256" key="3">
    <source>
        <dbReference type="ARBA" id="ARBA00022468"/>
    </source>
</evidence>
<protein>
    <submittedName>
        <fullName evidence="10">Regulator of G-protein signaling 12 isoform X4</fullName>
    </submittedName>
</protein>
<reference evidence="10" key="1">
    <citation type="submission" date="2025-08" db="UniProtKB">
        <authorList>
            <consortium name="RefSeq"/>
        </authorList>
    </citation>
    <scope>IDENTIFICATION</scope>
</reference>
<dbReference type="FunFam" id="3.10.20.90:FF:000152">
    <property type="entry name" value="regulator of G-protein signaling 12"/>
    <property type="match status" value="1"/>
</dbReference>
<dbReference type="Gene3D" id="3.10.20.90">
    <property type="entry name" value="Phosphatidylinositol 3-kinase Catalytic Subunit, Chain A, domain 1"/>
    <property type="match status" value="2"/>
</dbReference>
<feature type="compositionally biased region" description="Basic and acidic residues" evidence="6">
    <location>
        <begin position="454"/>
        <end position="469"/>
    </location>
</feature>
<dbReference type="GeneID" id="110294577"/>
<evidence type="ECO:0000313" key="9">
    <source>
        <dbReference type="Proteomes" id="UP000515126"/>
    </source>
</evidence>
<proteinExistence type="predicted"/>
<dbReference type="InterPro" id="IPR003109">
    <property type="entry name" value="GoLoco_motif"/>
</dbReference>
<dbReference type="InterPro" id="IPR016137">
    <property type="entry name" value="RGS"/>
</dbReference>
<dbReference type="GO" id="GO:0005886">
    <property type="term" value="C:plasma membrane"/>
    <property type="evidence" value="ECO:0007669"/>
    <property type="project" value="TreeGrafter"/>
</dbReference>
<feature type="compositionally biased region" description="Low complexity" evidence="6">
    <location>
        <begin position="201"/>
        <end position="221"/>
    </location>
</feature>
<dbReference type="Gene3D" id="1.10.167.10">
    <property type="entry name" value="Regulator of G-protein Signalling 4, domain 2"/>
    <property type="match status" value="1"/>
</dbReference>
<feature type="region of interest" description="Disordered" evidence="6">
    <location>
        <begin position="579"/>
        <end position="738"/>
    </location>
</feature>
<dbReference type="FunFam" id="1.10.167.10:FF:000001">
    <property type="entry name" value="Putative regulator of g-protein signaling 12"/>
    <property type="match status" value="1"/>
</dbReference>
<dbReference type="Pfam" id="PF02196">
    <property type="entry name" value="RBD"/>
    <property type="match status" value="1"/>
</dbReference>
<dbReference type="InterPro" id="IPR036305">
    <property type="entry name" value="RGS_sf"/>
</dbReference>
<dbReference type="Pfam" id="PF16613">
    <property type="entry name" value="RGS12_us1"/>
    <property type="match status" value="1"/>
</dbReference>
<feature type="compositionally biased region" description="Polar residues" evidence="6">
    <location>
        <begin position="661"/>
        <end position="673"/>
    </location>
</feature>
<dbReference type="RefSeq" id="XP_029333509.1">
    <property type="nucleotide sequence ID" value="XM_029477649.1"/>
</dbReference>
<dbReference type="GO" id="GO:0007165">
    <property type="term" value="P:signal transduction"/>
    <property type="evidence" value="ECO:0007669"/>
    <property type="project" value="InterPro"/>
</dbReference>
<evidence type="ECO:0000256" key="4">
    <source>
        <dbReference type="ARBA" id="ARBA00022490"/>
    </source>
</evidence>
<dbReference type="CDD" id="cd17136">
    <property type="entry name" value="RBD1_RGS12"/>
    <property type="match status" value="1"/>
</dbReference>
<comment type="subcellular location">
    <subcellularLocation>
        <location evidence="1">Cell projection</location>
        <location evidence="1">Dendrite</location>
    </subcellularLocation>
    <subcellularLocation>
        <location evidence="2">Cytoplasm</location>
    </subcellularLocation>
</comment>
<accession>A0A6P7R2P2</accession>
<dbReference type="PROSITE" id="PS50898">
    <property type="entry name" value="RBD"/>
    <property type="match status" value="2"/>
</dbReference>
<feature type="compositionally biased region" description="Basic and acidic residues" evidence="6">
    <location>
        <begin position="266"/>
        <end position="275"/>
    </location>
</feature>
<evidence type="ECO:0000256" key="6">
    <source>
        <dbReference type="SAM" id="MobiDB-lite"/>
    </source>
</evidence>
<dbReference type="SUPFAM" id="SSF54236">
    <property type="entry name" value="Ubiquitin-like"/>
    <property type="match status" value="2"/>
</dbReference>
<gene>
    <name evidence="10" type="primary">Rgs12</name>
</gene>
<keyword evidence="5" id="KW-0677">Repeat</keyword>